<reference evidence="5" key="1">
    <citation type="journal article" date="2019" name="Int. J. Syst. Evol. Microbiol.">
        <title>The Global Catalogue of Microorganisms (GCM) 10K type strain sequencing project: providing services to taxonomists for standard genome sequencing and annotation.</title>
        <authorList>
            <consortium name="The Broad Institute Genomics Platform"/>
            <consortium name="The Broad Institute Genome Sequencing Center for Infectious Disease"/>
            <person name="Wu L."/>
            <person name="Ma J."/>
        </authorList>
    </citation>
    <scope>NUCLEOTIDE SEQUENCE [LARGE SCALE GENOMIC DNA]</scope>
    <source>
        <strain evidence="5">JCM 18302</strain>
    </source>
</reference>
<evidence type="ECO:0000313" key="4">
    <source>
        <dbReference type="EMBL" id="GAA5119649.1"/>
    </source>
</evidence>
<name>A0ABP9NHE3_9PSEU</name>
<evidence type="ECO:0000256" key="1">
    <source>
        <dbReference type="ARBA" id="ARBA00007362"/>
    </source>
</evidence>
<dbReference type="SUPFAM" id="SSF103481">
    <property type="entry name" value="Multidrug resistance efflux transporter EmrE"/>
    <property type="match status" value="1"/>
</dbReference>
<proteinExistence type="inferred from homology"/>
<organism evidence="4 5">
    <name type="scientific">Pseudonocardia adelaidensis</name>
    <dbReference type="NCBI Taxonomy" id="648754"/>
    <lineage>
        <taxon>Bacteria</taxon>
        <taxon>Bacillati</taxon>
        <taxon>Actinomycetota</taxon>
        <taxon>Actinomycetes</taxon>
        <taxon>Pseudonocardiales</taxon>
        <taxon>Pseudonocardiaceae</taxon>
        <taxon>Pseudonocardia</taxon>
    </lineage>
</organism>
<evidence type="ECO:0000313" key="5">
    <source>
        <dbReference type="Proteomes" id="UP001500804"/>
    </source>
</evidence>
<gene>
    <name evidence="4" type="ORF">GCM10023320_25730</name>
</gene>
<dbReference type="EMBL" id="BAABJO010000008">
    <property type="protein sequence ID" value="GAA5119649.1"/>
    <property type="molecule type" value="Genomic_DNA"/>
</dbReference>
<keyword evidence="5" id="KW-1185">Reference proteome</keyword>
<keyword evidence="2" id="KW-0812">Transmembrane</keyword>
<sequence>MLGVVEVRGPAVVLGDVGRGGDLREQLTGLWLALGAALAMGSAAAALKAMASTGLPAANVAQGRMLVAAVALMTVAVVVRRGRMRIARRDWWLVGAYCVISLAANQMVFTMSVSRLSVGVALLPEYLAPVLIALWVRFVRPQLTLWSTA</sequence>
<comment type="similarity">
    <text evidence="1">Belongs to the EamA transporter family.</text>
</comment>
<evidence type="ECO:0000259" key="3">
    <source>
        <dbReference type="Pfam" id="PF00892"/>
    </source>
</evidence>
<dbReference type="InterPro" id="IPR037185">
    <property type="entry name" value="EmrE-like"/>
</dbReference>
<feature type="domain" description="EamA" evidence="3">
    <location>
        <begin position="28"/>
        <end position="139"/>
    </location>
</feature>
<comment type="caution">
    <text evidence="4">The sequence shown here is derived from an EMBL/GenBank/DDBJ whole genome shotgun (WGS) entry which is preliminary data.</text>
</comment>
<evidence type="ECO:0000256" key="2">
    <source>
        <dbReference type="SAM" id="Phobius"/>
    </source>
</evidence>
<dbReference type="Pfam" id="PF00892">
    <property type="entry name" value="EamA"/>
    <property type="match status" value="1"/>
</dbReference>
<accession>A0ABP9NHE3</accession>
<feature type="transmembrane region" description="Helical" evidence="2">
    <location>
        <begin position="91"/>
        <end position="110"/>
    </location>
</feature>
<feature type="transmembrane region" description="Helical" evidence="2">
    <location>
        <begin position="116"/>
        <end position="136"/>
    </location>
</feature>
<keyword evidence="2" id="KW-0472">Membrane</keyword>
<feature type="transmembrane region" description="Helical" evidence="2">
    <location>
        <begin position="29"/>
        <end position="49"/>
    </location>
</feature>
<protein>
    <recommendedName>
        <fullName evidence="3">EamA domain-containing protein</fullName>
    </recommendedName>
</protein>
<keyword evidence="2" id="KW-1133">Transmembrane helix</keyword>
<feature type="transmembrane region" description="Helical" evidence="2">
    <location>
        <begin position="61"/>
        <end position="79"/>
    </location>
</feature>
<dbReference type="InterPro" id="IPR000620">
    <property type="entry name" value="EamA_dom"/>
</dbReference>
<dbReference type="Proteomes" id="UP001500804">
    <property type="component" value="Unassembled WGS sequence"/>
</dbReference>